<dbReference type="EMBL" id="CM042886">
    <property type="protein sequence ID" value="KAI4338467.1"/>
    <property type="molecule type" value="Genomic_DNA"/>
</dbReference>
<name>A0ACB9NQF1_9MYRT</name>
<comment type="caution">
    <text evidence="1">The sequence shown here is derived from an EMBL/GenBank/DDBJ whole genome shotgun (WGS) entry which is preliminary data.</text>
</comment>
<evidence type="ECO:0000313" key="2">
    <source>
        <dbReference type="Proteomes" id="UP001057402"/>
    </source>
</evidence>
<gene>
    <name evidence="1" type="ORF">MLD38_023525</name>
</gene>
<evidence type="ECO:0000313" key="1">
    <source>
        <dbReference type="EMBL" id="KAI4338467.1"/>
    </source>
</evidence>
<accession>A0ACB9NQF1</accession>
<proteinExistence type="predicted"/>
<keyword evidence="2" id="KW-1185">Reference proteome</keyword>
<dbReference type="Proteomes" id="UP001057402">
    <property type="component" value="Chromosome 7"/>
</dbReference>
<sequence>MTMRMEDVVIVAGLTAVQFVYSGNSIMLSYLMSLGLNPLAFAITTALATSLLLFPFALSFERRLWPERFTLKLTLLFLSSAIGGVTLFQTLFMSGIHHTSPAMGTAMPNIGPGLTFVIAWIMRLERVELSCVYSKVKILGTVLCVSGALILSLLHSKAADETQPLPPSAKGMTFDQEKILGCLYLLGAILMKSSLNILQAVILIDFRAPMSVWGITNLIGSLTTSAAMLLQGNGFNTAWANLSPGRLVGFSFLGGAMGAGSVSFHIWVIKKRGPVLASIFNPISTVCSFLFSVMTLQETISLPSLGGMALLFTGLYLFLWSKGKEGRTSTTTATGPASQIDEEKPLLC</sequence>
<reference evidence="2" key="1">
    <citation type="journal article" date="2023" name="Front. Plant Sci.">
        <title>Chromosomal-level genome assembly of Melastoma candidum provides insights into trichome evolution.</title>
        <authorList>
            <person name="Zhong Y."/>
            <person name="Wu W."/>
            <person name="Sun C."/>
            <person name="Zou P."/>
            <person name="Liu Y."/>
            <person name="Dai S."/>
            <person name="Zhou R."/>
        </authorList>
    </citation>
    <scope>NUCLEOTIDE SEQUENCE [LARGE SCALE GENOMIC DNA]</scope>
</reference>
<organism evidence="1 2">
    <name type="scientific">Melastoma candidum</name>
    <dbReference type="NCBI Taxonomy" id="119954"/>
    <lineage>
        <taxon>Eukaryota</taxon>
        <taxon>Viridiplantae</taxon>
        <taxon>Streptophyta</taxon>
        <taxon>Embryophyta</taxon>
        <taxon>Tracheophyta</taxon>
        <taxon>Spermatophyta</taxon>
        <taxon>Magnoliopsida</taxon>
        <taxon>eudicotyledons</taxon>
        <taxon>Gunneridae</taxon>
        <taxon>Pentapetalae</taxon>
        <taxon>rosids</taxon>
        <taxon>malvids</taxon>
        <taxon>Myrtales</taxon>
        <taxon>Melastomataceae</taxon>
        <taxon>Melastomatoideae</taxon>
        <taxon>Melastomateae</taxon>
        <taxon>Melastoma</taxon>
    </lineage>
</organism>
<protein>
    <submittedName>
        <fullName evidence="1">Uncharacterized protein</fullName>
    </submittedName>
</protein>